<dbReference type="OrthoDB" id="5168668at2"/>
<evidence type="ECO:0000256" key="6">
    <source>
        <dbReference type="ARBA" id="ARBA00022989"/>
    </source>
</evidence>
<keyword evidence="6 8" id="KW-1133">Transmembrane helix</keyword>
<feature type="transmembrane region" description="Helical" evidence="8">
    <location>
        <begin position="172"/>
        <end position="194"/>
    </location>
</feature>
<evidence type="ECO:0000256" key="4">
    <source>
        <dbReference type="ARBA" id="ARBA00022475"/>
    </source>
</evidence>
<proteinExistence type="inferred from homology"/>
<feature type="transmembrane region" description="Helical" evidence="8">
    <location>
        <begin position="206"/>
        <end position="227"/>
    </location>
</feature>
<evidence type="ECO:0000256" key="5">
    <source>
        <dbReference type="ARBA" id="ARBA00022692"/>
    </source>
</evidence>
<evidence type="ECO:0000259" key="9">
    <source>
        <dbReference type="PROSITE" id="PS50850"/>
    </source>
</evidence>
<dbReference type="GO" id="GO:0022857">
    <property type="term" value="F:transmembrane transporter activity"/>
    <property type="evidence" value="ECO:0007669"/>
    <property type="project" value="InterPro"/>
</dbReference>
<evidence type="ECO:0000256" key="8">
    <source>
        <dbReference type="SAM" id="Phobius"/>
    </source>
</evidence>
<feature type="transmembrane region" description="Helical" evidence="8">
    <location>
        <begin position="62"/>
        <end position="78"/>
    </location>
</feature>
<dbReference type="Gene3D" id="1.20.1250.20">
    <property type="entry name" value="MFS general substrate transporter like domains"/>
    <property type="match status" value="1"/>
</dbReference>
<keyword evidence="11" id="KW-1185">Reference proteome</keyword>
<dbReference type="PROSITE" id="PS50850">
    <property type="entry name" value="MFS"/>
    <property type="match status" value="1"/>
</dbReference>
<evidence type="ECO:0000256" key="7">
    <source>
        <dbReference type="ARBA" id="ARBA00023136"/>
    </source>
</evidence>
<feature type="transmembrane region" description="Helical" evidence="8">
    <location>
        <begin position="233"/>
        <end position="253"/>
    </location>
</feature>
<keyword evidence="4" id="KW-1003">Cell membrane</keyword>
<dbReference type="PANTHER" id="PTHR42718:SF9">
    <property type="entry name" value="MAJOR FACILITATOR SUPERFAMILY MULTIDRUG TRANSPORTER MFSC"/>
    <property type="match status" value="1"/>
</dbReference>
<evidence type="ECO:0000256" key="2">
    <source>
        <dbReference type="ARBA" id="ARBA00008537"/>
    </source>
</evidence>
<feature type="transmembrane region" description="Helical" evidence="8">
    <location>
        <begin position="111"/>
        <end position="132"/>
    </location>
</feature>
<gene>
    <name evidence="10" type="primary">emrB</name>
    <name evidence="10" type="ORF">PSU4_20310</name>
</gene>
<dbReference type="Gene3D" id="1.20.1720.10">
    <property type="entry name" value="Multidrug resistance protein D"/>
    <property type="match status" value="1"/>
</dbReference>
<dbReference type="PRINTS" id="PR01036">
    <property type="entry name" value="TCRTETB"/>
</dbReference>
<feature type="transmembrane region" description="Helical" evidence="8">
    <location>
        <begin position="308"/>
        <end position="329"/>
    </location>
</feature>
<dbReference type="GO" id="GO:0005886">
    <property type="term" value="C:plasma membrane"/>
    <property type="evidence" value="ECO:0007669"/>
    <property type="project" value="UniProtKB-SubCell"/>
</dbReference>
<dbReference type="PANTHER" id="PTHR42718">
    <property type="entry name" value="MAJOR FACILITATOR SUPERFAMILY MULTIDRUG TRANSPORTER MFSC"/>
    <property type="match status" value="1"/>
</dbReference>
<reference evidence="10 11" key="1">
    <citation type="submission" date="2019-07" db="EMBL/GenBank/DDBJ databases">
        <title>Whole genome shotgun sequence of Pseudonocardia sulfidoxydans NBRC 16205.</title>
        <authorList>
            <person name="Hosoyama A."/>
            <person name="Uohara A."/>
            <person name="Ohji S."/>
            <person name="Ichikawa N."/>
        </authorList>
    </citation>
    <scope>NUCLEOTIDE SEQUENCE [LARGE SCALE GENOMIC DNA]</scope>
    <source>
        <strain evidence="10 11">NBRC 16205</strain>
    </source>
</reference>
<feature type="transmembrane region" description="Helical" evidence="8">
    <location>
        <begin position="403"/>
        <end position="429"/>
    </location>
</feature>
<dbReference type="AlphaFoldDB" id="A0A511DEW2"/>
<keyword evidence="5 8" id="KW-0812">Transmembrane</keyword>
<dbReference type="InterPro" id="IPR020846">
    <property type="entry name" value="MFS_dom"/>
</dbReference>
<evidence type="ECO:0000256" key="1">
    <source>
        <dbReference type="ARBA" id="ARBA00004651"/>
    </source>
</evidence>
<name>A0A511DEW2_9PSEU</name>
<comment type="subcellular location">
    <subcellularLocation>
        <location evidence="1">Cell membrane</location>
        <topology evidence="1">Multi-pass membrane protein</topology>
    </subcellularLocation>
</comment>
<feature type="domain" description="Major facilitator superfamily (MFS) profile" evidence="9">
    <location>
        <begin position="20"/>
        <end position="463"/>
    </location>
</feature>
<keyword evidence="7 8" id="KW-0472">Membrane</keyword>
<dbReference type="NCBIfam" id="TIGR00711">
    <property type="entry name" value="efflux_EmrB"/>
    <property type="match status" value="1"/>
</dbReference>
<dbReference type="InterPro" id="IPR036259">
    <property type="entry name" value="MFS_trans_sf"/>
</dbReference>
<feature type="transmembrane region" description="Helical" evidence="8">
    <location>
        <begin position="441"/>
        <end position="460"/>
    </location>
</feature>
<dbReference type="RefSeq" id="WP_147105481.1">
    <property type="nucleotide sequence ID" value="NZ_BJVJ01000015.1"/>
</dbReference>
<dbReference type="InterPro" id="IPR004638">
    <property type="entry name" value="EmrB-like"/>
</dbReference>
<feature type="transmembrane region" description="Helical" evidence="8">
    <location>
        <begin position="85"/>
        <end position="105"/>
    </location>
</feature>
<protein>
    <submittedName>
        <fullName evidence="10">MFS transporter</fullName>
    </submittedName>
</protein>
<feature type="transmembrane region" description="Helical" evidence="8">
    <location>
        <begin position="366"/>
        <end position="391"/>
    </location>
</feature>
<dbReference type="SUPFAM" id="SSF103473">
    <property type="entry name" value="MFS general substrate transporter"/>
    <property type="match status" value="1"/>
</dbReference>
<feature type="transmembrane region" description="Helical" evidence="8">
    <location>
        <begin position="21"/>
        <end position="42"/>
    </location>
</feature>
<comment type="similarity">
    <text evidence="2">Belongs to the major facilitator superfamily. EmrB family.</text>
</comment>
<keyword evidence="3" id="KW-0813">Transport</keyword>
<feature type="transmembrane region" description="Helical" evidence="8">
    <location>
        <begin position="341"/>
        <end position="360"/>
    </location>
</feature>
<organism evidence="10 11">
    <name type="scientific">Pseudonocardia sulfidoxydans NBRC 16205</name>
    <dbReference type="NCBI Taxonomy" id="1223511"/>
    <lineage>
        <taxon>Bacteria</taxon>
        <taxon>Bacillati</taxon>
        <taxon>Actinomycetota</taxon>
        <taxon>Actinomycetes</taxon>
        <taxon>Pseudonocardiales</taxon>
        <taxon>Pseudonocardiaceae</taxon>
        <taxon>Pseudonocardia</taxon>
    </lineage>
</organism>
<evidence type="ECO:0000256" key="3">
    <source>
        <dbReference type="ARBA" id="ARBA00022448"/>
    </source>
</evidence>
<dbReference type="CDD" id="cd17503">
    <property type="entry name" value="MFS_LmrB_MDR_like"/>
    <property type="match status" value="1"/>
</dbReference>
<dbReference type="Proteomes" id="UP000321685">
    <property type="component" value="Unassembled WGS sequence"/>
</dbReference>
<dbReference type="Pfam" id="PF07690">
    <property type="entry name" value="MFS_1"/>
    <property type="match status" value="1"/>
</dbReference>
<sequence length="471" mass="47956">MTDRPESGTGQRIDATLVRTALILVLGTFMATLDIAIVTIGLDTLGRDLDASVGEIQWVTTAYLLAVVAAVPASGWLADRFGARTTWIAAMAVFLTGSVLCGLAPSLPLLVAARVVQGLGGGLLPATGQALLARTAGPNRIGRMISIAQLVIAVSPVLGPPVGGWLLRVAGWPWLFLVNVPIGLVAIGLALRYVPTHPLPVRDNRFDVVGALLLSPGLALLTFGLTGAASGHVAPSTAIATTLLAAAALVAFLRHGLRTSRTPLIDPRLFTRPPFGAAALTTAIAGASVFGGLFLLPLALQAGQGMTALSTGFLLVPQGVGALVGTLVVNRVIDRTGPRALVLAGIGLVATGTAVFTQLPTAPADALIAVSLLVRGVGIPMISAPLLTAVYRSTSPADLPRAAAGMNLTSTIGGLVGTAVLATILQLHLDAPGPGPYADTFWYALALCAVAALAATRLPARRTTPDPSDHS</sequence>
<evidence type="ECO:0000313" key="10">
    <source>
        <dbReference type="EMBL" id="GEL23077.1"/>
    </source>
</evidence>
<feature type="transmembrane region" description="Helical" evidence="8">
    <location>
        <begin position="144"/>
        <end position="166"/>
    </location>
</feature>
<dbReference type="InterPro" id="IPR011701">
    <property type="entry name" value="MFS"/>
</dbReference>
<evidence type="ECO:0000313" key="11">
    <source>
        <dbReference type="Proteomes" id="UP000321685"/>
    </source>
</evidence>
<dbReference type="EMBL" id="BJVJ01000015">
    <property type="protein sequence ID" value="GEL23077.1"/>
    <property type="molecule type" value="Genomic_DNA"/>
</dbReference>
<accession>A0A511DEW2</accession>
<feature type="transmembrane region" description="Helical" evidence="8">
    <location>
        <begin position="274"/>
        <end position="296"/>
    </location>
</feature>
<comment type="caution">
    <text evidence="10">The sequence shown here is derived from an EMBL/GenBank/DDBJ whole genome shotgun (WGS) entry which is preliminary data.</text>
</comment>